<evidence type="ECO:0000313" key="2">
    <source>
        <dbReference type="Proteomes" id="UP000594220"/>
    </source>
</evidence>
<reference evidence="1" key="2">
    <citation type="submission" date="2025-09" db="UniProtKB">
        <authorList>
            <consortium name="Ensembl"/>
        </authorList>
    </citation>
    <scope>IDENTIFICATION</scope>
</reference>
<name>A0A7M4F589_CROPO</name>
<proteinExistence type="predicted"/>
<dbReference type="AlphaFoldDB" id="A0A7M4F589"/>
<dbReference type="Gene3D" id="3.80.10.10">
    <property type="entry name" value="Ribonuclease Inhibitor"/>
    <property type="match status" value="1"/>
</dbReference>
<protein>
    <submittedName>
        <fullName evidence="1">Uncharacterized protein</fullName>
    </submittedName>
</protein>
<accession>A0A7M4F589</accession>
<dbReference type="Ensembl" id="ENSCPRT00005023258.1">
    <property type="protein sequence ID" value="ENSCPRP00005019896.1"/>
    <property type="gene ID" value="ENSCPRG00005013880.1"/>
</dbReference>
<evidence type="ECO:0000313" key="1">
    <source>
        <dbReference type="Ensembl" id="ENSCPRP00005019896.1"/>
    </source>
</evidence>
<keyword evidence="2" id="KW-1185">Reference proteome</keyword>
<dbReference type="SUPFAM" id="SSF52058">
    <property type="entry name" value="L domain-like"/>
    <property type="match status" value="1"/>
</dbReference>
<sequence length="75" mass="8097">GASVLTCMFLVYVQFLVCSVVPGLTYRCMDLNLSRVPTEIPSSTQNLDLSFNPLGSLGSNNFAAVPALKFLDLAR</sequence>
<organism evidence="1 2">
    <name type="scientific">Crocodylus porosus</name>
    <name type="common">Saltwater crocodile</name>
    <name type="synonym">Estuarine crocodile</name>
    <dbReference type="NCBI Taxonomy" id="8502"/>
    <lineage>
        <taxon>Eukaryota</taxon>
        <taxon>Metazoa</taxon>
        <taxon>Chordata</taxon>
        <taxon>Craniata</taxon>
        <taxon>Vertebrata</taxon>
        <taxon>Euteleostomi</taxon>
        <taxon>Archelosauria</taxon>
        <taxon>Archosauria</taxon>
        <taxon>Crocodylia</taxon>
        <taxon>Longirostres</taxon>
        <taxon>Crocodylidae</taxon>
        <taxon>Crocodylus</taxon>
    </lineage>
</organism>
<dbReference type="GeneTree" id="ENSGT00940000160778"/>
<reference evidence="1" key="1">
    <citation type="submission" date="2025-08" db="UniProtKB">
        <authorList>
            <consortium name="Ensembl"/>
        </authorList>
    </citation>
    <scope>IDENTIFICATION</scope>
</reference>
<dbReference type="Proteomes" id="UP000594220">
    <property type="component" value="Unplaced"/>
</dbReference>
<dbReference type="InterPro" id="IPR032675">
    <property type="entry name" value="LRR_dom_sf"/>
</dbReference>